<comment type="caution">
    <text evidence="4">The sequence shown here is derived from an EMBL/GenBank/DDBJ whole genome shotgun (WGS) entry which is preliminary data.</text>
</comment>
<feature type="repeat" description="Lumazine-binding" evidence="2">
    <location>
        <begin position="1"/>
        <end position="95"/>
    </location>
</feature>
<dbReference type="SUPFAM" id="SSF63380">
    <property type="entry name" value="Riboflavin synthase domain-like"/>
    <property type="match status" value="2"/>
</dbReference>
<dbReference type="PROSITE" id="PS51177">
    <property type="entry name" value="LUMAZINE_BIND"/>
    <property type="match status" value="2"/>
</dbReference>
<dbReference type="EMBL" id="MFLL01000029">
    <property type="protein sequence ID" value="OGG68729.1"/>
    <property type="molecule type" value="Genomic_DNA"/>
</dbReference>
<feature type="domain" description="Lumazine-binding" evidence="3">
    <location>
        <begin position="1"/>
        <end position="95"/>
    </location>
</feature>
<dbReference type="PANTHER" id="PTHR21098">
    <property type="entry name" value="RIBOFLAVIN SYNTHASE ALPHA CHAIN"/>
    <property type="match status" value="1"/>
</dbReference>
<dbReference type="GO" id="GO:0004746">
    <property type="term" value="F:riboflavin synthase activity"/>
    <property type="evidence" value="ECO:0007669"/>
    <property type="project" value="TreeGrafter"/>
</dbReference>
<gene>
    <name evidence="4" type="ORF">A3C20_02305</name>
</gene>
<protein>
    <recommendedName>
        <fullName evidence="3">Lumazine-binding domain-containing protein</fullName>
    </recommendedName>
</protein>
<reference evidence="4 5" key="1">
    <citation type="journal article" date="2016" name="Nat. Commun.">
        <title>Thousands of microbial genomes shed light on interconnected biogeochemical processes in an aquifer system.</title>
        <authorList>
            <person name="Anantharaman K."/>
            <person name="Brown C.T."/>
            <person name="Hug L.A."/>
            <person name="Sharon I."/>
            <person name="Castelle C.J."/>
            <person name="Probst A.J."/>
            <person name="Thomas B.C."/>
            <person name="Singh A."/>
            <person name="Wilkins M.J."/>
            <person name="Karaoz U."/>
            <person name="Brodie E.L."/>
            <person name="Williams K.H."/>
            <person name="Hubbard S.S."/>
            <person name="Banfield J.F."/>
        </authorList>
    </citation>
    <scope>NUCLEOTIDE SEQUENCE [LARGE SCALE GENOMIC DNA]</scope>
</reference>
<sequence length="194" mass="20855">MFAGITQAVGTVVSASTQSRCRTVRIRTPRGWKLILGQSVMVDGICSTVEKRGADFFEVTYMPETLSRTTAPSFSKGTLLNLERSLKLSDFVDGHLVAGHVDASARIVAVKATGSSKTLTIELPKELKAYVSARGSVAINGISLTVAHKEGRMVTVALVPFTLAHTNLKGLEKGDKVNVEIDLLTRSLVSRARK</sequence>
<dbReference type="Proteomes" id="UP000176914">
    <property type="component" value="Unassembled WGS sequence"/>
</dbReference>
<evidence type="ECO:0000313" key="4">
    <source>
        <dbReference type="EMBL" id="OGG68729.1"/>
    </source>
</evidence>
<accession>A0A1F6E4W5</accession>
<proteinExistence type="predicted"/>
<feature type="domain" description="Lumazine-binding" evidence="3">
    <location>
        <begin position="96"/>
        <end position="192"/>
    </location>
</feature>
<evidence type="ECO:0000313" key="5">
    <source>
        <dbReference type="Proteomes" id="UP000176914"/>
    </source>
</evidence>
<feature type="repeat" description="Lumazine-binding" evidence="2">
    <location>
        <begin position="96"/>
        <end position="192"/>
    </location>
</feature>
<evidence type="ECO:0000256" key="1">
    <source>
        <dbReference type="ARBA" id="ARBA00022737"/>
    </source>
</evidence>
<dbReference type="PIRSF" id="PIRSF000498">
    <property type="entry name" value="Riboflavin_syn_A"/>
    <property type="match status" value="1"/>
</dbReference>
<dbReference type="AlphaFoldDB" id="A0A1F6E4W5"/>
<dbReference type="Gene3D" id="2.40.30.20">
    <property type="match status" value="2"/>
</dbReference>
<evidence type="ECO:0000259" key="3">
    <source>
        <dbReference type="PROSITE" id="PS51177"/>
    </source>
</evidence>
<evidence type="ECO:0000256" key="2">
    <source>
        <dbReference type="PROSITE-ProRule" id="PRU00524"/>
    </source>
</evidence>
<dbReference type="CDD" id="cd00402">
    <property type="entry name" value="Riboflavin_synthase_like"/>
    <property type="match status" value="1"/>
</dbReference>
<dbReference type="InterPro" id="IPR023366">
    <property type="entry name" value="ATP_synth_asu-like_sf"/>
</dbReference>
<dbReference type="NCBIfam" id="NF006767">
    <property type="entry name" value="PRK09289.1"/>
    <property type="match status" value="1"/>
</dbReference>
<dbReference type="GO" id="GO:0009231">
    <property type="term" value="P:riboflavin biosynthetic process"/>
    <property type="evidence" value="ECO:0007669"/>
    <property type="project" value="TreeGrafter"/>
</dbReference>
<dbReference type="InterPro" id="IPR026017">
    <property type="entry name" value="Lumazine-bd_dom"/>
</dbReference>
<keyword evidence="1" id="KW-0677">Repeat</keyword>
<dbReference type="Pfam" id="PF00677">
    <property type="entry name" value="Lum_binding"/>
    <property type="match status" value="2"/>
</dbReference>
<dbReference type="InterPro" id="IPR017938">
    <property type="entry name" value="Riboflavin_synthase-like_b-brl"/>
</dbReference>
<organism evidence="4 5">
    <name type="scientific">Candidatus Kaiserbacteria bacterium RIFCSPHIGHO2_02_FULL_55_25</name>
    <dbReference type="NCBI Taxonomy" id="1798498"/>
    <lineage>
        <taxon>Bacteria</taxon>
        <taxon>Candidatus Kaiseribacteriota</taxon>
    </lineage>
</organism>
<dbReference type="PANTHER" id="PTHR21098:SF0">
    <property type="entry name" value="RIBOFLAVIN SYNTHASE"/>
    <property type="match status" value="1"/>
</dbReference>
<dbReference type="InterPro" id="IPR001783">
    <property type="entry name" value="Lumazine-bd"/>
</dbReference>
<name>A0A1F6E4W5_9BACT</name>